<feature type="transmembrane region" description="Helical" evidence="1">
    <location>
        <begin position="113"/>
        <end position="135"/>
    </location>
</feature>
<comment type="caution">
    <text evidence="2">The sequence shown here is derived from an EMBL/GenBank/DDBJ whole genome shotgun (WGS) entry which is preliminary data.</text>
</comment>
<keyword evidence="3" id="KW-1185">Reference proteome</keyword>
<keyword evidence="1" id="KW-0812">Transmembrane</keyword>
<dbReference type="Proteomes" id="UP000697472">
    <property type="component" value="Unassembled WGS sequence"/>
</dbReference>
<feature type="transmembrane region" description="Helical" evidence="1">
    <location>
        <begin position="217"/>
        <end position="249"/>
    </location>
</feature>
<accession>A0ABS2PS56</accession>
<feature type="transmembrane region" description="Helical" evidence="1">
    <location>
        <begin position="187"/>
        <end position="205"/>
    </location>
</feature>
<gene>
    <name evidence="2" type="ORF">JOC28_001059</name>
</gene>
<keyword evidence="1" id="KW-0472">Membrane</keyword>
<protein>
    <submittedName>
        <fullName evidence="2">Uncharacterized protein</fullName>
    </submittedName>
</protein>
<feature type="transmembrane region" description="Helical" evidence="1">
    <location>
        <begin position="42"/>
        <end position="63"/>
    </location>
</feature>
<dbReference type="EMBL" id="JAFBEH010000019">
    <property type="protein sequence ID" value="MBM7642761.1"/>
    <property type="molecule type" value="Genomic_DNA"/>
</dbReference>
<name>A0ABS2PS56_9STRE</name>
<organism evidence="2 3">
    <name type="scientific">Streptococcus loxodontisalivarius</name>
    <dbReference type="NCBI Taxonomy" id="1349415"/>
    <lineage>
        <taxon>Bacteria</taxon>
        <taxon>Bacillati</taxon>
        <taxon>Bacillota</taxon>
        <taxon>Bacilli</taxon>
        <taxon>Lactobacillales</taxon>
        <taxon>Streptococcaceae</taxon>
        <taxon>Streptococcus</taxon>
    </lineage>
</organism>
<proteinExistence type="predicted"/>
<evidence type="ECO:0000313" key="3">
    <source>
        <dbReference type="Proteomes" id="UP000697472"/>
    </source>
</evidence>
<dbReference type="RefSeq" id="WP_205009602.1">
    <property type="nucleotide sequence ID" value="NZ_JAFBEH010000019.1"/>
</dbReference>
<reference evidence="2 3" key="1">
    <citation type="submission" date="2021-01" db="EMBL/GenBank/DDBJ databases">
        <title>Genomic Encyclopedia of Type Strains, Phase IV (KMG-IV): sequencing the most valuable type-strain genomes for metagenomic binning, comparative biology and taxonomic classification.</title>
        <authorList>
            <person name="Goeker M."/>
        </authorList>
    </citation>
    <scope>NUCLEOTIDE SEQUENCE [LARGE SCALE GENOMIC DNA]</scope>
    <source>
        <strain evidence="2 3">DSM 27382</strain>
    </source>
</reference>
<evidence type="ECO:0000256" key="1">
    <source>
        <dbReference type="SAM" id="Phobius"/>
    </source>
</evidence>
<sequence length="278" mass="32905">MMKRLFQANFEESLNLLDDTFIKYMVDDLSPRKAYKNRFVKLFFSIMGILFLYGLAFLTNKVSMGEGGKMAVNPLHINLLPQWLFYSCAIIWIVIVIWSLFKRYTALEVEFSILTVTLYIFGMLLFINLFFAMFFANEAGILTFICLNLLNLLVIFLTISNKYKALLQNLFNDKSTPSKFEASLMKLIKYFFIFILIWIFVKRLFPEISNPQVDIMGLIYMVGMLEIVNLFSILAIVYCLLPYLLLLFYKFKYSEDYRNFEGKTEEEWYGKKFKRYEA</sequence>
<feature type="transmembrane region" description="Helical" evidence="1">
    <location>
        <begin position="83"/>
        <end position="101"/>
    </location>
</feature>
<feature type="transmembrane region" description="Helical" evidence="1">
    <location>
        <begin position="141"/>
        <end position="159"/>
    </location>
</feature>
<keyword evidence="1" id="KW-1133">Transmembrane helix</keyword>
<evidence type="ECO:0000313" key="2">
    <source>
        <dbReference type="EMBL" id="MBM7642761.1"/>
    </source>
</evidence>